<proteinExistence type="inferred from homology"/>
<dbReference type="PANTHER" id="PTHR30036">
    <property type="entry name" value="D-XYLOSE-BINDING PERIPLASMIC PROTEIN"/>
    <property type="match status" value="1"/>
</dbReference>
<comment type="similarity">
    <text evidence="2">Belongs to the bacterial solute-binding protein 2 family.</text>
</comment>
<dbReference type="PROSITE" id="PS51257">
    <property type="entry name" value="PROKAR_LIPOPROTEIN"/>
    <property type="match status" value="1"/>
</dbReference>
<evidence type="ECO:0000256" key="1">
    <source>
        <dbReference type="ARBA" id="ARBA00004196"/>
    </source>
</evidence>
<dbReference type="PANTHER" id="PTHR30036:SF7">
    <property type="entry name" value="ABC TRANSPORTER PERIPLASMIC-BINDING PROTEIN YPHF"/>
    <property type="match status" value="1"/>
</dbReference>
<dbReference type="AlphaFoldDB" id="A0A2A5RUQ2"/>
<dbReference type="EMBL" id="JXJW01000026">
    <property type="protein sequence ID" value="PCS04967.1"/>
    <property type="molecule type" value="Genomic_DNA"/>
</dbReference>
<dbReference type="GO" id="GO:0030246">
    <property type="term" value="F:carbohydrate binding"/>
    <property type="evidence" value="ECO:0007669"/>
    <property type="project" value="TreeGrafter"/>
</dbReference>
<keyword evidence="6" id="KW-1185">Reference proteome</keyword>
<evidence type="ECO:0000259" key="4">
    <source>
        <dbReference type="Pfam" id="PF13407"/>
    </source>
</evidence>
<evidence type="ECO:0000313" key="5">
    <source>
        <dbReference type="EMBL" id="PCS04967.1"/>
    </source>
</evidence>
<evidence type="ECO:0000256" key="3">
    <source>
        <dbReference type="SAM" id="SignalP"/>
    </source>
</evidence>
<feature type="domain" description="Periplasmic binding protein" evidence="4">
    <location>
        <begin position="41"/>
        <end position="309"/>
    </location>
</feature>
<dbReference type="Gene3D" id="3.40.50.2300">
    <property type="match status" value="2"/>
</dbReference>
<gene>
    <name evidence="5" type="ORF">RU86_GL001381</name>
</gene>
<dbReference type="InterPro" id="IPR050555">
    <property type="entry name" value="Bact_Solute-Bind_Prot2"/>
</dbReference>
<name>A0A2A5RUQ2_9LACT</name>
<dbReference type="SUPFAM" id="SSF53822">
    <property type="entry name" value="Periplasmic binding protein-like I"/>
    <property type="match status" value="1"/>
</dbReference>
<evidence type="ECO:0000256" key="2">
    <source>
        <dbReference type="ARBA" id="ARBA00007639"/>
    </source>
</evidence>
<dbReference type="InterPro" id="IPR025997">
    <property type="entry name" value="SBP_2_dom"/>
</dbReference>
<dbReference type="Pfam" id="PF13407">
    <property type="entry name" value="Peripla_BP_4"/>
    <property type="match status" value="1"/>
</dbReference>
<reference evidence="5 6" key="1">
    <citation type="submission" date="2014-12" db="EMBL/GenBank/DDBJ databases">
        <title>Draft genome sequences of 10 type strains of Lactococcus.</title>
        <authorList>
            <person name="Sun Z."/>
            <person name="Zhong Z."/>
            <person name="Liu W."/>
            <person name="Zhang W."/>
            <person name="Zhang H."/>
        </authorList>
    </citation>
    <scope>NUCLEOTIDE SEQUENCE [LARGE SCALE GENOMIC DNA]</scope>
    <source>
        <strain evidence="5 6">DSM 6634</strain>
    </source>
</reference>
<accession>A0A2A5RUQ2</accession>
<organism evidence="5 6">
    <name type="scientific">Pseudolactococcus piscium</name>
    <dbReference type="NCBI Taxonomy" id="1364"/>
    <lineage>
        <taxon>Bacteria</taxon>
        <taxon>Bacillati</taxon>
        <taxon>Bacillota</taxon>
        <taxon>Bacilli</taxon>
        <taxon>Lactobacillales</taxon>
        <taxon>Streptococcaceae</taxon>
        <taxon>Pseudolactococcus</taxon>
    </lineage>
</organism>
<dbReference type="Proteomes" id="UP000218282">
    <property type="component" value="Unassembled WGS sequence"/>
</dbReference>
<keyword evidence="3" id="KW-0732">Signal</keyword>
<comment type="subcellular location">
    <subcellularLocation>
        <location evidence="1">Cell envelope</location>
    </subcellularLocation>
</comment>
<comment type="caution">
    <text evidence="5">The sequence shown here is derived from an EMBL/GenBank/DDBJ whole genome shotgun (WGS) entry which is preliminary data.</text>
</comment>
<dbReference type="RefSeq" id="WP_096815318.1">
    <property type="nucleotide sequence ID" value="NZ_JXJW01000026.1"/>
</dbReference>
<dbReference type="InterPro" id="IPR028082">
    <property type="entry name" value="Peripla_BP_I"/>
</dbReference>
<sequence>MKKSKLILALAVAAAALTFTTACSNNASKDTATKNGKKTLYFIPIVDTGAYWSPMKRGAEETAEKLGYNIVVKTSPPAEAQKNEKHIGFIKEAIANKAAGIAISPIEQNMFKNPIIEAKDAKIPVITFDADLKDPKNRTAYVGTDNTLAGADLGKQAAKKMKADGITKGTISIVCVDRAQPTMILREKGVKAGFKEVMGDDANNFKWLETIQDKDQAAVSKEQLEGQLTANKDLVTVFSLGSEGPDVGVMEAIKSQGKAGKVLHFGFDYTPTWEKGIDNGLITGIVDQDAYNIGVQVIKNLDKTVKGEKIDSTIPIDVKYVEAKDIVSYGKEKEKQMTKETKD</sequence>
<evidence type="ECO:0000313" key="6">
    <source>
        <dbReference type="Proteomes" id="UP000218282"/>
    </source>
</evidence>
<dbReference type="CDD" id="cd01536">
    <property type="entry name" value="PBP1_ABC_sugar_binding-like"/>
    <property type="match status" value="1"/>
</dbReference>
<dbReference type="GO" id="GO:0030288">
    <property type="term" value="C:outer membrane-bounded periplasmic space"/>
    <property type="evidence" value="ECO:0007669"/>
    <property type="project" value="TreeGrafter"/>
</dbReference>
<feature type="signal peptide" evidence="3">
    <location>
        <begin position="1"/>
        <end position="24"/>
    </location>
</feature>
<protein>
    <recommendedName>
        <fullName evidence="4">Periplasmic binding protein domain-containing protein</fullName>
    </recommendedName>
</protein>
<feature type="chain" id="PRO_5039720184" description="Periplasmic binding protein domain-containing protein" evidence="3">
    <location>
        <begin position="25"/>
        <end position="343"/>
    </location>
</feature>